<dbReference type="InterPro" id="IPR051212">
    <property type="entry name" value="Type-I_RE_S_subunit"/>
</dbReference>
<dbReference type="InterPro" id="IPR044946">
    <property type="entry name" value="Restrct_endonuc_typeI_TRD_sf"/>
</dbReference>
<evidence type="ECO:0000256" key="1">
    <source>
        <dbReference type="ARBA" id="ARBA00022747"/>
    </source>
</evidence>
<keyword evidence="3" id="KW-0175">Coiled coil</keyword>
<evidence type="ECO:0000313" key="4">
    <source>
        <dbReference type="EMBL" id="RLJ59110.1"/>
    </source>
</evidence>
<dbReference type="AlphaFoldDB" id="A0A497WR54"/>
<keyword evidence="1" id="KW-0680">Restriction system</keyword>
<feature type="coiled-coil region" evidence="3">
    <location>
        <begin position="175"/>
        <end position="202"/>
    </location>
</feature>
<dbReference type="OrthoDB" id="512700at2"/>
<accession>A0A497WR54</accession>
<dbReference type="PANTHER" id="PTHR43140">
    <property type="entry name" value="TYPE-1 RESTRICTION ENZYME ECOKI SPECIFICITY PROTEIN"/>
    <property type="match status" value="1"/>
</dbReference>
<dbReference type="Proteomes" id="UP000269157">
    <property type="component" value="Unassembled WGS sequence"/>
</dbReference>
<dbReference type="PANTHER" id="PTHR43140:SF1">
    <property type="entry name" value="TYPE I RESTRICTION ENZYME ECOKI SPECIFICITY SUBUNIT"/>
    <property type="match status" value="1"/>
</dbReference>
<comment type="caution">
    <text evidence="4">The sequence shown here is derived from an EMBL/GenBank/DDBJ whole genome shotgun (WGS) entry which is preliminary data.</text>
</comment>
<dbReference type="RefSeq" id="WP_147435966.1">
    <property type="nucleotide sequence ID" value="NZ_RCCE01000002.1"/>
</dbReference>
<evidence type="ECO:0000256" key="3">
    <source>
        <dbReference type="SAM" id="Coils"/>
    </source>
</evidence>
<evidence type="ECO:0000256" key="2">
    <source>
        <dbReference type="ARBA" id="ARBA00023125"/>
    </source>
</evidence>
<dbReference type="Gene3D" id="3.90.220.20">
    <property type="entry name" value="DNA methylase specificity domains"/>
    <property type="match status" value="2"/>
</dbReference>
<organism evidence="4 5">
    <name type="scientific">Litoreibacter meonggei</name>
    <dbReference type="NCBI Taxonomy" id="1049199"/>
    <lineage>
        <taxon>Bacteria</taxon>
        <taxon>Pseudomonadati</taxon>
        <taxon>Pseudomonadota</taxon>
        <taxon>Alphaproteobacteria</taxon>
        <taxon>Rhodobacterales</taxon>
        <taxon>Roseobacteraceae</taxon>
        <taxon>Litoreibacter</taxon>
    </lineage>
</organism>
<evidence type="ECO:0000313" key="5">
    <source>
        <dbReference type="Proteomes" id="UP000269157"/>
    </source>
</evidence>
<dbReference type="Gene3D" id="1.10.287.1120">
    <property type="entry name" value="Bipartite methylase S protein"/>
    <property type="match status" value="1"/>
</dbReference>
<name>A0A497WR54_9RHOB</name>
<protein>
    <submittedName>
        <fullName evidence="4">Type I restriction enzyme S subunit</fullName>
    </submittedName>
</protein>
<proteinExistence type="predicted"/>
<gene>
    <name evidence="4" type="ORF">BCF46_1254</name>
</gene>
<dbReference type="EMBL" id="RCCE01000002">
    <property type="protein sequence ID" value="RLJ59110.1"/>
    <property type="molecule type" value="Genomic_DNA"/>
</dbReference>
<reference evidence="4 5" key="1">
    <citation type="submission" date="2018-10" db="EMBL/GenBank/DDBJ databases">
        <title>Genomic Encyclopedia of Archaeal and Bacterial Type Strains, Phase II (KMG-II): from individual species to whole genera.</title>
        <authorList>
            <person name="Goeker M."/>
        </authorList>
    </citation>
    <scope>NUCLEOTIDE SEQUENCE [LARGE SCALE GENOMIC DNA]</scope>
    <source>
        <strain evidence="4 5">DSM 29466</strain>
    </source>
</reference>
<dbReference type="GO" id="GO:0003677">
    <property type="term" value="F:DNA binding"/>
    <property type="evidence" value="ECO:0007669"/>
    <property type="project" value="UniProtKB-KW"/>
</dbReference>
<dbReference type="GO" id="GO:0009307">
    <property type="term" value="P:DNA restriction-modification system"/>
    <property type="evidence" value="ECO:0007669"/>
    <property type="project" value="UniProtKB-KW"/>
</dbReference>
<keyword evidence="5" id="KW-1185">Reference proteome</keyword>
<dbReference type="SUPFAM" id="SSF116734">
    <property type="entry name" value="DNA methylase specificity domain"/>
    <property type="match status" value="2"/>
</dbReference>
<sequence length="440" mass="49232">MNVQSSAYVSTASEWLPTPPSHWQVKPFRHCFRPSDERNGPTPIGEMLSVSGYRGVVVKNYEFEEQKRSAEELETYRVVRPGQLAVNTMWLNYTGLGVSEHLGYVSPAYRAYWVQPGLHGRYVHHLLRSSVYVAGYTSLLQGIRPNSLQVPTDSFHSIPILVPPLEEQQIIAGYLDRETGRIDALVERLERLIALLTEKRQAVISHAVIKGLNPDAPMKDSGIDWLGEVPAHWDVKPLRYAIWYQEGPGILADDFYEEGVPLIRVSGVRGRWASLDGCNYLDPEKVERRWKHFKVTLGDLLISASASMGVVTEVGPDVVGAVPYTGIIRMRPILGETTRDFIRSFFVSNQFMTQVDLLKAGATIQHFGPSHLSQMQMAVPPIEEQERITSFVDAAINEYMETEAKAQSVLDAVKERRSAMISAAVTGQIPLADMTEEDPA</sequence>
<keyword evidence="2" id="KW-0238">DNA-binding</keyword>